<dbReference type="RefSeq" id="WP_025799891.1">
    <property type="nucleotide sequence ID" value="NZ_CP009706.1"/>
</dbReference>
<dbReference type="PANTHER" id="PTHR37943:SF1">
    <property type="entry name" value="PROTEIN VES"/>
    <property type="match status" value="1"/>
</dbReference>
<dbReference type="OrthoDB" id="9800082at2"/>
<dbReference type="SUPFAM" id="SSF51182">
    <property type="entry name" value="RmlC-like cupins"/>
    <property type="match status" value="1"/>
</dbReference>
<gene>
    <name evidence="1" type="ORF">AT03_16330</name>
</gene>
<dbReference type="InterPro" id="IPR011051">
    <property type="entry name" value="RmlC_Cupin_sf"/>
</dbReference>
<dbReference type="HOGENOM" id="CLU_090931_0_1_6"/>
<dbReference type="Gene3D" id="2.60.120.10">
    <property type="entry name" value="Jelly Rolls"/>
    <property type="match status" value="1"/>
</dbReference>
<dbReference type="InterPro" id="IPR010282">
    <property type="entry name" value="Uncharacterised_HutD/Ves"/>
</dbReference>
<dbReference type="PANTHER" id="PTHR37943">
    <property type="entry name" value="PROTEIN VES"/>
    <property type="match status" value="1"/>
</dbReference>
<dbReference type="AlphaFoldDB" id="A0A097R4Z1"/>
<dbReference type="EMBL" id="CP009706">
    <property type="protein sequence ID" value="AIU73800.1"/>
    <property type="molecule type" value="Genomic_DNA"/>
</dbReference>
<dbReference type="PATRIC" id="fig|1453496.5.peg.3344"/>
<evidence type="ECO:0000313" key="2">
    <source>
        <dbReference type="Proteomes" id="UP000029986"/>
    </source>
</evidence>
<evidence type="ECO:0000313" key="1">
    <source>
        <dbReference type="EMBL" id="AIU73800.1"/>
    </source>
</evidence>
<dbReference type="Pfam" id="PF05962">
    <property type="entry name" value="HutD"/>
    <property type="match status" value="1"/>
</dbReference>
<dbReference type="KEGG" id="hav:AT03_16330"/>
<dbReference type="InterPro" id="IPR014710">
    <property type="entry name" value="RmlC-like_jellyroll"/>
</dbReference>
<sequence>MNQWQIIRWADYHAMPWKNGQGVTQEIMRVDSPNGRDFRWRLSMAEVSSDGDFSSYTGYQRILSILEGDGLQLKIDGRIEPPILTCGIQRFSGDSRVSSALLNGKVRDLNLIYDPRYYGARLQWVTTSPNMPPLRCHASTIILFCHDGEISLTPIGGGESITLNRYDSAVLVTPRPQTHTVDLDGHGHLGVFELTGFDE</sequence>
<reference evidence="1 2" key="1">
    <citation type="journal article" date="2014" name="Gut Pathog.">
        <title>Gene clusters of Hafnia alvei strain FB1 important in survival and pathogenesis: a draft genome perspective.</title>
        <authorList>
            <person name="Tan J.Y."/>
            <person name="Yin W.F."/>
            <person name="Chan K.G."/>
        </authorList>
    </citation>
    <scope>NUCLEOTIDE SEQUENCE [LARGE SCALE GENOMIC DNA]</scope>
    <source>
        <strain evidence="1 2">FB1</strain>
    </source>
</reference>
<proteinExistence type="predicted"/>
<protein>
    <recommendedName>
        <fullName evidence="3">HutD family protein</fullName>
    </recommendedName>
</protein>
<dbReference type="eggNOG" id="COG3758">
    <property type="taxonomic scope" value="Bacteria"/>
</dbReference>
<organism evidence="1 2">
    <name type="scientific">Hafnia alvei FB1</name>
    <dbReference type="NCBI Taxonomy" id="1453496"/>
    <lineage>
        <taxon>Bacteria</taxon>
        <taxon>Pseudomonadati</taxon>
        <taxon>Pseudomonadota</taxon>
        <taxon>Gammaproteobacteria</taxon>
        <taxon>Enterobacterales</taxon>
        <taxon>Hafniaceae</taxon>
        <taxon>Hafnia</taxon>
    </lineage>
</organism>
<name>A0A097R4Z1_HAFAL</name>
<evidence type="ECO:0008006" key="3">
    <source>
        <dbReference type="Google" id="ProtNLM"/>
    </source>
</evidence>
<keyword evidence="2" id="KW-1185">Reference proteome</keyword>
<dbReference type="Proteomes" id="UP000029986">
    <property type="component" value="Chromosome"/>
</dbReference>
<dbReference type="CDD" id="cd20293">
    <property type="entry name" value="cupin_HutD_N"/>
    <property type="match status" value="1"/>
</dbReference>
<accession>A0A097R4Z1</accession>